<dbReference type="InterPro" id="IPR025944">
    <property type="entry name" value="Sigma_54_int_dom_CS"/>
</dbReference>
<keyword evidence="4" id="KW-0238">DNA-binding</keyword>
<reference evidence="9 10" key="1">
    <citation type="submission" date="2013-10" db="EMBL/GenBank/DDBJ databases">
        <title>Salinisphaera halophila YIM 95161 Genome Sequencing.</title>
        <authorList>
            <person name="Lai Q."/>
            <person name="Li C."/>
            <person name="Shao Z."/>
        </authorList>
    </citation>
    <scope>NUCLEOTIDE SEQUENCE [LARGE SCALE GENOMIC DNA]</scope>
    <source>
        <strain evidence="9 10">YIM 95161</strain>
    </source>
</reference>
<dbReference type="FunFam" id="3.40.50.300:FF:000006">
    <property type="entry name" value="DNA-binding transcriptional regulator NtrC"/>
    <property type="match status" value="1"/>
</dbReference>
<dbReference type="SMART" id="SM00448">
    <property type="entry name" value="REC"/>
    <property type="match status" value="1"/>
</dbReference>
<dbReference type="GO" id="GO:0006355">
    <property type="term" value="P:regulation of DNA-templated transcription"/>
    <property type="evidence" value="ECO:0007669"/>
    <property type="project" value="InterPro"/>
</dbReference>
<feature type="modified residue" description="4-aspartylphosphate" evidence="6">
    <location>
        <position position="54"/>
    </location>
</feature>
<dbReference type="OrthoDB" id="5297379at2"/>
<dbReference type="PANTHER" id="PTHR32071:SF117">
    <property type="entry name" value="PTS-DEPENDENT DIHYDROXYACETONE KINASE OPERON REGULATORY PROTEIN-RELATED"/>
    <property type="match status" value="1"/>
</dbReference>
<dbReference type="GO" id="GO:0043565">
    <property type="term" value="F:sequence-specific DNA binding"/>
    <property type="evidence" value="ECO:0007669"/>
    <property type="project" value="InterPro"/>
</dbReference>
<dbReference type="SUPFAM" id="SSF52540">
    <property type="entry name" value="P-loop containing nucleoside triphosphate hydrolases"/>
    <property type="match status" value="1"/>
</dbReference>
<evidence type="ECO:0000256" key="1">
    <source>
        <dbReference type="ARBA" id="ARBA00022741"/>
    </source>
</evidence>
<dbReference type="PROSITE" id="PS50045">
    <property type="entry name" value="SIGMA54_INTERACT_4"/>
    <property type="match status" value="1"/>
</dbReference>
<dbReference type="Gene3D" id="3.40.50.2300">
    <property type="match status" value="1"/>
</dbReference>
<dbReference type="PROSITE" id="PS50110">
    <property type="entry name" value="RESPONSE_REGULATORY"/>
    <property type="match status" value="1"/>
</dbReference>
<feature type="domain" description="Response regulatory" evidence="8">
    <location>
        <begin position="5"/>
        <end position="119"/>
    </location>
</feature>
<dbReference type="AlphaFoldDB" id="A0A423PIY9"/>
<keyword evidence="2" id="KW-0067">ATP-binding</keyword>
<dbReference type="Pfam" id="PF00158">
    <property type="entry name" value="Sigma54_activat"/>
    <property type="match status" value="1"/>
</dbReference>
<evidence type="ECO:0000313" key="10">
    <source>
        <dbReference type="Proteomes" id="UP000285123"/>
    </source>
</evidence>
<feature type="domain" description="Sigma-54 factor interaction" evidence="7">
    <location>
        <begin position="141"/>
        <end position="375"/>
    </location>
</feature>
<dbReference type="InterPro" id="IPR002078">
    <property type="entry name" value="Sigma_54_int"/>
</dbReference>
<organism evidence="9 10">
    <name type="scientific">Salinisphaera orenii YIM 95161</name>
    <dbReference type="NCBI Taxonomy" id="1051139"/>
    <lineage>
        <taxon>Bacteria</taxon>
        <taxon>Pseudomonadati</taxon>
        <taxon>Pseudomonadota</taxon>
        <taxon>Gammaproteobacteria</taxon>
        <taxon>Salinisphaerales</taxon>
        <taxon>Salinisphaeraceae</taxon>
        <taxon>Salinisphaera</taxon>
    </lineage>
</organism>
<sequence length="461" mass="50078">MNAPHILLLEDERALARAIDRRLRRDGYTVAACENLANARLAAQRRPPELAVLDLRLPDGHGLEFLEWLRAEIGPVPALVMTAFGELDDAIGAMRLGAVDFLKKPLDLDALERIVSDALHRDSPATRTEAAAGDATGAPVIIGDSPAVRTLRREIERIAALGRGSAPPNVLVTGETGTGKDLAARVLHAGSPRAEAPFVQVDCAALPRDLIEAELFGHEKGAFTNAHRARRGLLAAAGAGSAFLNEIGELPLGLQTKLLTALESRTMREIGSDTERAIEAWFIAATNRDIEQMMAAGDFRQDLYYRLNVLTLALPPLRERGEDVLELARHFVDETSARYERDPPRLTEAACGALIDHDWPGNVRELRHVIERAVLVHADTQLEAGHLRLRSWQATTETAPAAAATAGERLPGSDGTLAGNEQALIERTLAETGDNISEAARRLGLSRGALRYRLDKYGLER</sequence>
<evidence type="ECO:0000259" key="7">
    <source>
        <dbReference type="PROSITE" id="PS50045"/>
    </source>
</evidence>
<dbReference type="Proteomes" id="UP000285123">
    <property type="component" value="Unassembled WGS sequence"/>
</dbReference>
<comment type="caution">
    <text evidence="9">The sequence shown here is derived from an EMBL/GenBank/DDBJ whole genome shotgun (WGS) entry which is preliminary data.</text>
</comment>
<dbReference type="GO" id="GO:0005524">
    <property type="term" value="F:ATP binding"/>
    <property type="evidence" value="ECO:0007669"/>
    <property type="project" value="UniProtKB-KW"/>
</dbReference>
<dbReference type="InterPro" id="IPR058031">
    <property type="entry name" value="AAA_lid_NorR"/>
</dbReference>
<evidence type="ECO:0000256" key="4">
    <source>
        <dbReference type="ARBA" id="ARBA00023125"/>
    </source>
</evidence>
<dbReference type="InterPro" id="IPR009057">
    <property type="entry name" value="Homeodomain-like_sf"/>
</dbReference>
<dbReference type="Pfam" id="PF00072">
    <property type="entry name" value="Response_reg"/>
    <property type="match status" value="1"/>
</dbReference>
<keyword evidence="5" id="KW-0804">Transcription</keyword>
<dbReference type="Pfam" id="PF02954">
    <property type="entry name" value="HTH_8"/>
    <property type="match status" value="1"/>
</dbReference>
<dbReference type="SUPFAM" id="SSF46689">
    <property type="entry name" value="Homeodomain-like"/>
    <property type="match status" value="1"/>
</dbReference>
<dbReference type="GO" id="GO:0000160">
    <property type="term" value="P:phosphorelay signal transduction system"/>
    <property type="evidence" value="ECO:0007669"/>
    <property type="project" value="InterPro"/>
</dbReference>
<keyword evidence="1" id="KW-0547">Nucleotide-binding</keyword>
<evidence type="ECO:0000313" key="9">
    <source>
        <dbReference type="EMBL" id="ROO25550.1"/>
    </source>
</evidence>
<dbReference type="EMBL" id="AYKF01000112">
    <property type="protein sequence ID" value="ROO25550.1"/>
    <property type="molecule type" value="Genomic_DNA"/>
</dbReference>
<proteinExistence type="predicted"/>
<dbReference type="Pfam" id="PF25601">
    <property type="entry name" value="AAA_lid_14"/>
    <property type="match status" value="1"/>
</dbReference>
<evidence type="ECO:0000259" key="8">
    <source>
        <dbReference type="PROSITE" id="PS50110"/>
    </source>
</evidence>
<dbReference type="RefSeq" id="WP_123592083.1">
    <property type="nucleotide sequence ID" value="NZ_AYKF01000112.1"/>
</dbReference>
<dbReference type="Gene3D" id="3.40.50.300">
    <property type="entry name" value="P-loop containing nucleotide triphosphate hydrolases"/>
    <property type="match status" value="1"/>
</dbReference>
<gene>
    <name evidence="9" type="ORF">SAHL_14305</name>
</gene>
<dbReference type="InterPro" id="IPR011006">
    <property type="entry name" value="CheY-like_superfamily"/>
</dbReference>
<dbReference type="SUPFAM" id="SSF52172">
    <property type="entry name" value="CheY-like"/>
    <property type="match status" value="1"/>
</dbReference>
<dbReference type="PRINTS" id="PR01590">
    <property type="entry name" value="HTHFIS"/>
</dbReference>
<accession>A0A423PIY9</accession>
<keyword evidence="3" id="KW-0805">Transcription regulation</keyword>
<protein>
    <submittedName>
        <fullName evidence="9">Fis family transcriptional regulator</fullName>
    </submittedName>
</protein>
<dbReference type="PROSITE" id="PS00688">
    <property type="entry name" value="SIGMA54_INTERACT_3"/>
    <property type="match status" value="1"/>
</dbReference>
<name>A0A423PIY9_9GAMM</name>
<dbReference type="Gene3D" id="1.10.8.60">
    <property type="match status" value="1"/>
</dbReference>
<evidence type="ECO:0000256" key="3">
    <source>
        <dbReference type="ARBA" id="ARBA00023015"/>
    </source>
</evidence>
<dbReference type="Gene3D" id="1.10.10.60">
    <property type="entry name" value="Homeodomain-like"/>
    <property type="match status" value="1"/>
</dbReference>
<keyword evidence="6" id="KW-0597">Phosphoprotein</keyword>
<dbReference type="PANTHER" id="PTHR32071">
    <property type="entry name" value="TRANSCRIPTIONAL REGULATORY PROTEIN"/>
    <property type="match status" value="1"/>
</dbReference>
<evidence type="ECO:0000256" key="2">
    <source>
        <dbReference type="ARBA" id="ARBA00022840"/>
    </source>
</evidence>
<dbReference type="InterPro" id="IPR001789">
    <property type="entry name" value="Sig_transdc_resp-reg_receiver"/>
</dbReference>
<evidence type="ECO:0000256" key="6">
    <source>
        <dbReference type="PROSITE-ProRule" id="PRU00169"/>
    </source>
</evidence>
<dbReference type="CDD" id="cd00009">
    <property type="entry name" value="AAA"/>
    <property type="match status" value="1"/>
</dbReference>
<evidence type="ECO:0000256" key="5">
    <source>
        <dbReference type="ARBA" id="ARBA00023163"/>
    </source>
</evidence>
<dbReference type="InterPro" id="IPR027417">
    <property type="entry name" value="P-loop_NTPase"/>
</dbReference>
<dbReference type="InterPro" id="IPR002197">
    <property type="entry name" value="HTH_Fis"/>
</dbReference>